<evidence type="ECO:0000313" key="3">
    <source>
        <dbReference type="Proteomes" id="UP000537130"/>
    </source>
</evidence>
<dbReference type="RefSeq" id="WP_183411382.1">
    <property type="nucleotide sequence ID" value="NZ_JACHWY010000003.1"/>
</dbReference>
<keyword evidence="1" id="KW-1133">Transmembrane helix</keyword>
<comment type="caution">
    <text evidence="2">The sequence shown here is derived from an EMBL/GenBank/DDBJ whole genome shotgun (WGS) entry which is preliminary data.</text>
</comment>
<keyword evidence="3" id="KW-1185">Reference proteome</keyword>
<feature type="transmembrane region" description="Helical" evidence="1">
    <location>
        <begin position="37"/>
        <end position="58"/>
    </location>
</feature>
<dbReference type="Proteomes" id="UP000537130">
    <property type="component" value="Unassembled WGS sequence"/>
</dbReference>
<organism evidence="2 3">
    <name type="scientific">Litorivivens lipolytica</name>
    <dbReference type="NCBI Taxonomy" id="1524264"/>
    <lineage>
        <taxon>Bacteria</taxon>
        <taxon>Pseudomonadati</taxon>
        <taxon>Pseudomonadota</taxon>
        <taxon>Gammaproteobacteria</taxon>
        <taxon>Litorivivens</taxon>
    </lineage>
</organism>
<keyword evidence="1" id="KW-0472">Membrane</keyword>
<protein>
    <recommendedName>
        <fullName evidence="4">DUF2909 domain-containing protein</fullName>
    </recommendedName>
</protein>
<dbReference type="AlphaFoldDB" id="A0A7W4Z855"/>
<feature type="transmembrane region" description="Helical" evidence="1">
    <location>
        <begin position="6"/>
        <end position="25"/>
    </location>
</feature>
<keyword evidence="1" id="KW-0812">Transmembrane</keyword>
<dbReference type="InterPro" id="IPR021313">
    <property type="entry name" value="DUF2909"/>
</dbReference>
<evidence type="ECO:0000313" key="2">
    <source>
        <dbReference type="EMBL" id="MBB3048601.1"/>
    </source>
</evidence>
<gene>
    <name evidence="2" type="ORF">FHR99_002875</name>
</gene>
<reference evidence="2 3" key="1">
    <citation type="submission" date="2020-08" db="EMBL/GenBank/DDBJ databases">
        <title>Genomic Encyclopedia of Type Strains, Phase III (KMG-III): the genomes of soil and plant-associated and newly described type strains.</title>
        <authorList>
            <person name="Whitman W."/>
        </authorList>
    </citation>
    <scope>NUCLEOTIDE SEQUENCE [LARGE SCALE GENOMIC DNA]</scope>
    <source>
        <strain evidence="2 3">CECT 8654</strain>
    </source>
</reference>
<name>A0A7W4Z855_9GAMM</name>
<evidence type="ECO:0008006" key="4">
    <source>
        <dbReference type="Google" id="ProtNLM"/>
    </source>
</evidence>
<sequence>MGLKIAIAILFIGVVISLFSGLTFLVQDQGDGKKRQWYALGIRVLLAGSMLGLIAYGIQSGQLEFGAPWDQHKLVPVEE</sequence>
<dbReference type="Pfam" id="PF11137">
    <property type="entry name" value="DUF2909"/>
    <property type="match status" value="1"/>
</dbReference>
<dbReference type="EMBL" id="JACHWY010000003">
    <property type="protein sequence ID" value="MBB3048601.1"/>
    <property type="molecule type" value="Genomic_DNA"/>
</dbReference>
<accession>A0A7W4Z855</accession>
<evidence type="ECO:0000256" key="1">
    <source>
        <dbReference type="SAM" id="Phobius"/>
    </source>
</evidence>
<proteinExistence type="predicted"/>